<reference evidence="4" key="2">
    <citation type="journal article" date="2007" name="Science">
        <title>Draft genome sequence of the sexually transmitted pathogen Trichomonas vaginalis.</title>
        <authorList>
            <person name="Carlton J.M."/>
            <person name="Hirt R.P."/>
            <person name="Silva J.C."/>
            <person name="Delcher A.L."/>
            <person name="Schatz M."/>
            <person name="Zhao Q."/>
            <person name="Wortman J.R."/>
            <person name="Bidwell S.L."/>
            <person name="Alsmark U.C.M."/>
            <person name="Besteiro S."/>
            <person name="Sicheritz-Ponten T."/>
            <person name="Noel C.J."/>
            <person name="Dacks J.B."/>
            <person name="Foster P.G."/>
            <person name="Simillion C."/>
            <person name="Van de Peer Y."/>
            <person name="Miranda-Saavedra D."/>
            <person name="Barton G.J."/>
            <person name="Westrop G.D."/>
            <person name="Mueller S."/>
            <person name="Dessi D."/>
            <person name="Fiori P.L."/>
            <person name="Ren Q."/>
            <person name="Paulsen I."/>
            <person name="Zhang H."/>
            <person name="Bastida-Corcuera F.D."/>
            <person name="Simoes-Barbosa A."/>
            <person name="Brown M.T."/>
            <person name="Hayes R.D."/>
            <person name="Mukherjee M."/>
            <person name="Okumura C.Y."/>
            <person name="Schneider R."/>
            <person name="Smith A.J."/>
            <person name="Vanacova S."/>
            <person name="Villalvazo M."/>
            <person name="Haas B.J."/>
            <person name="Pertea M."/>
            <person name="Feldblyum T.V."/>
            <person name="Utterback T.R."/>
            <person name="Shu C.L."/>
            <person name="Osoegawa K."/>
            <person name="de Jong P.J."/>
            <person name="Hrdy I."/>
            <person name="Horvathova L."/>
            <person name="Zubacova Z."/>
            <person name="Dolezal P."/>
            <person name="Malik S.B."/>
            <person name="Logsdon J.M. Jr."/>
            <person name="Henze K."/>
            <person name="Gupta A."/>
            <person name="Wang C.C."/>
            <person name="Dunne R.L."/>
            <person name="Upcroft J.A."/>
            <person name="Upcroft P."/>
            <person name="White O."/>
            <person name="Salzberg S.L."/>
            <person name="Tang P."/>
            <person name="Chiu C.-H."/>
            <person name="Lee Y.-S."/>
            <person name="Embley T.M."/>
            <person name="Coombs G.H."/>
            <person name="Mottram J.C."/>
            <person name="Tachezy J."/>
            <person name="Fraser-Liggett C.M."/>
            <person name="Johnson P.J."/>
        </authorList>
    </citation>
    <scope>NUCLEOTIDE SEQUENCE [LARGE SCALE GENOMIC DNA]</scope>
    <source>
        <strain evidence="4">G3</strain>
    </source>
</reference>
<dbReference type="Pfam" id="PF08487">
    <property type="entry name" value="VIT"/>
    <property type="match status" value="1"/>
</dbReference>
<evidence type="ECO:0000259" key="2">
    <source>
        <dbReference type="PROSITE" id="PS50234"/>
    </source>
</evidence>
<dbReference type="OMA" id="TAGHPCQ"/>
<dbReference type="VEuPathDB" id="TrichDB:TVAG_290080"/>
<evidence type="ECO:0000259" key="3">
    <source>
        <dbReference type="PROSITE" id="PS51468"/>
    </source>
</evidence>
<dbReference type="InterPro" id="IPR036465">
    <property type="entry name" value="vWFA_dom_sf"/>
</dbReference>
<dbReference type="Proteomes" id="UP000001542">
    <property type="component" value="Unassembled WGS sequence"/>
</dbReference>
<dbReference type="PROSITE" id="PS51468">
    <property type="entry name" value="VIT"/>
    <property type="match status" value="1"/>
</dbReference>
<name>A2F7N4_TRIV3</name>
<sequence length="722" mass="79736">MIGRIVLPETNQKLTYSSISIDGIQQDTFLSYTIKQVFTNTTGQNTDITYCFPNEPQFCTYDSLFIVDGKEIRPQLRVKEEAKKEFEEAKHAGHHAMLGEDIGNGLSSFQLGNLPAGKTAEIHLKVSFLADINENGYFYKFPLTHRYQSGAVTSNNSDKPESFHFATTIKTQRDIQDLKVSVDGTKDVKDAHNATFVTNNPPAKDAIVIETHIKDEDKNVAISSDGYIAITTYPYFEGPIDSNSEFYFIVDCSGSMSCSRINNAIKCMRLFIQSLPVGCRFSILRFGSHFETVLPPCDYTDENVANAMNLLDNISANMGGTNILAPLQHVSDLQASEGFVKQIFFLTDGEVDNSDIICATALKNRSTNRIFSIGLGSGADPGLIKGMARKSGGNYAIIGDNDNMNEKVIEMLSSAISPALRDISIQSESTQTEMWPSPCPPLFAKNPQSFIVKSEFTENILLSGTLLHDQVDIVIPVSRLDNNKGLRQLFSRYIIEDYESQLLLKNDESIKKKCIDLSLASGVLCKYTSYVGVDYESHEERGQPAPPLIQCCAMAPPMGVFGFAAQQCCFAAPPKQFNAMPMMHGMHQFGGGMGFGAPPPPPPCGAAPAPPQYAAPQMMMQQAMDDGDEMIARSSSHSSNSQEEQIRKQKVDGSWDDFNGVDKEIETKYGHKVASTVAAIAFIRKTFKDRLSEFSLIIKKALSFLKKQDKSVDWDSLINKFI</sequence>
<evidence type="ECO:0000256" key="1">
    <source>
        <dbReference type="SAM" id="MobiDB-lite"/>
    </source>
</evidence>
<proteinExistence type="predicted"/>
<dbReference type="PROSITE" id="PS50234">
    <property type="entry name" value="VWFA"/>
    <property type="match status" value="1"/>
</dbReference>
<dbReference type="InParanoid" id="A2F7N4"/>
<dbReference type="SUPFAM" id="SSF53300">
    <property type="entry name" value="vWA-like"/>
    <property type="match status" value="1"/>
</dbReference>
<dbReference type="SMR" id="A2F7N4"/>
<dbReference type="AlphaFoldDB" id="A2F7N4"/>
<dbReference type="SMART" id="SM00327">
    <property type="entry name" value="VWA"/>
    <property type="match status" value="1"/>
</dbReference>
<dbReference type="EMBL" id="DS113651">
    <property type="protein sequence ID" value="EAX99061.1"/>
    <property type="molecule type" value="Genomic_DNA"/>
</dbReference>
<accession>A2F7N4</accession>
<dbReference type="SMART" id="SM00609">
    <property type="entry name" value="VIT"/>
    <property type="match status" value="1"/>
</dbReference>
<evidence type="ECO:0000313" key="5">
    <source>
        <dbReference type="Proteomes" id="UP000001542"/>
    </source>
</evidence>
<dbReference type="OrthoDB" id="1729737at2759"/>
<organism evidence="4 5">
    <name type="scientific">Trichomonas vaginalis (strain ATCC PRA-98 / G3)</name>
    <dbReference type="NCBI Taxonomy" id="412133"/>
    <lineage>
        <taxon>Eukaryota</taxon>
        <taxon>Metamonada</taxon>
        <taxon>Parabasalia</taxon>
        <taxon>Trichomonadida</taxon>
        <taxon>Trichomonadidae</taxon>
        <taxon>Trichomonas</taxon>
    </lineage>
</organism>
<protein>
    <submittedName>
        <fullName evidence="4">von Willebrand factor type A domain containing protein</fullName>
    </submittedName>
</protein>
<dbReference type="Pfam" id="PF13768">
    <property type="entry name" value="VWA_3"/>
    <property type="match status" value="1"/>
</dbReference>
<evidence type="ECO:0000313" key="4">
    <source>
        <dbReference type="EMBL" id="EAX99061.1"/>
    </source>
</evidence>
<dbReference type="KEGG" id="tva:4756869"/>
<dbReference type="InterPro" id="IPR013694">
    <property type="entry name" value="VIT"/>
</dbReference>
<dbReference type="eggNOG" id="ENOG502QRPK">
    <property type="taxonomic scope" value="Eukaryota"/>
</dbReference>
<feature type="region of interest" description="Disordered" evidence="1">
    <location>
        <begin position="631"/>
        <end position="650"/>
    </location>
</feature>
<feature type="domain" description="VIT" evidence="3">
    <location>
        <begin position="1"/>
        <end position="128"/>
    </location>
</feature>
<dbReference type="STRING" id="5722.A2F7N4"/>
<dbReference type="VEuPathDB" id="TrichDB:TVAGG3_0405380"/>
<reference evidence="4" key="1">
    <citation type="submission" date="2006-10" db="EMBL/GenBank/DDBJ databases">
        <authorList>
            <person name="Amadeo P."/>
            <person name="Zhao Q."/>
            <person name="Wortman J."/>
            <person name="Fraser-Liggett C."/>
            <person name="Carlton J."/>
        </authorList>
    </citation>
    <scope>NUCLEOTIDE SEQUENCE</scope>
    <source>
        <strain evidence="4">G3</strain>
    </source>
</reference>
<keyword evidence="5" id="KW-1185">Reference proteome</keyword>
<dbReference type="Gene3D" id="3.40.50.410">
    <property type="entry name" value="von Willebrand factor, type A domain"/>
    <property type="match status" value="1"/>
</dbReference>
<feature type="domain" description="VWFA" evidence="2">
    <location>
        <begin position="245"/>
        <end position="412"/>
    </location>
</feature>
<gene>
    <name evidence="4" type="ORF">TVAG_290080</name>
</gene>
<dbReference type="PANTHER" id="PTHR45737:SF6">
    <property type="entry name" value="VON WILLEBRAND FACTOR A DOMAIN-CONTAINING PROTEIN 5A"/>
    <property type="match status" value="1"/>
</dbReference>
<dbReference type="InterPro" id="IPR002035">
    <property type="entry name" value="VWF_A"/>
</dbReference>
<dbReference type="PANTHER" id="PTHR45737">
    <property type="entry name" value="VON WILLEBRAND FACTOR A DOMAIN-CONTAINING PROTEIN 5A"/>
    <property type="match status" value="1"/>
</dbReference>
<dbReference type="RefSeq" id="XP_001311991.1">
    <property type="nucleotide sequence ID" value="XM_001311990.1"/>
</dbReference>